<reference evidence="15 16" key="1">
    <citation type="submission" date="2017-10" db="EMBL/GenBank/DDBJ databases">
        <title>Bacillus sp. nov., a halophilic bacterium isolated from a Keqin Lake.</title>
        <authorList>
            <person name="Wang H."/>
        </authorList>
    </citation>
    <scope>NUCLEOTIDE SEQUENCE [LARGE SCALE GENOMIC DNA]</scope>
    <source>
        <strain evidence="15 16">KCTC 13187</strain>
    </source>
</reference>
<evidence type="ECO:0000256" key="5">
    <source>
        <dbReference type="ARBA" id="ARBA00022679"/>
    </source>
</evidence>
<accession>A0A3A9K408</accession>
<keyword evidence="5" id="KW-0808">Transferase</keyword>
<keyword evidence="6 13" id="KW-0812">Transmembrane</keyword>
<dbReference type="InterPro" id="IPR004358">
    <property type="entry name" value="Sig_transdc_His_kin-like_C"/>
</dbReference>
<evidence type="ECO:0000256" key="2">
    <source>
        <dbReference type="ARBA" id="ARBA00004651"/>
    </source>
</evidence>
<protein>
    <recommendedName>
        <fullName evidence="3">histidine kinase</fullName>
        <ecNumber evidence="3">2.7.13.3</ecNumber>
    </recommendedName>
</protein>
<evidence type="ECO:0000256" key="4">
    <source>
        <dbReference type="ARBA" id="ARBA00022475"/>
    </source>
</evidence>
<evidence type="ECO:0000259" key="14">
    <source>
        <dbReference type="PROSITE" id="PS50109"/>
    </source>
</evidence>
<dbReference type="PANTHER" id="PTHR45453">
    <property type="entry name" value="PHOSPHATE REGULON SENSOR PROTEIN PHOR"/>
    <property type="match status" value="1"/>
</dbReference>
<keyword evidence="8 15" id="KW-0418">Kinase</keyword>
<dbReference type="InterPro" id="IPR036890">
    <property type="entry name" value="HATPase_C_sf"/>
</dbReference>
<keyword evidence="7" id="KW-0547">Nucleotide-binding</keyword>
<keyword evidence="9" id="KW-0067">ATP-binding</keyword>
<dbReference type="PRINTS" id="PR00344">
    <property type="entry name" value="BCTRLSENSOR"/>
</dbReference>
<evidence type="ECO:0000256" key="9">
    <source>
        <dbReference type="ARBA" id="ARBA00022840"/>
    </source>
</evidence>
<dbReference type="InterPro" id="IPR050351">
    <property type="entry name" value="BphY/WalK/GraS-like"/>
</dbReference>
<feature type="transmembrane region" description="Helical" evidence="13">
    <location>
        <begin position="12"/>
        <end position="29"/>
    </location>
</feature>
<evidence type="ECO:0000256" key="6">
    <source>
        <dbReference type="ARBA" id="ARBA00022692"/>
    </source>
</evidence>
<dbReference type="GO" id="GO:0005886">
    <property type="term" value="C:plasma membrane"/>
    <property type="evidence" value="ECO:0007669"/>
    <property type="project" value="UniProtKB-SubCell"/>
</dbReference>
<dbReference type="PROSITE" id="PS50109">
    <property type="entry name" value="HIS_KIN"/>
    <property type="match status" value="1"/>
</dbReference>
<evidence type="ECO:0000256" key="10">
    <source>
        <dbReference type="ARBA" id="ARBA00022989"/>
    </source>
</evidence>
<evidence type="ECO:0000256" key="3">
    <source>
        <dbReference type="ARBA" id="ARBA00012438"/>
    </source>
</evidence>
<organism evidence="15 16">
    <name type="scientific">Salipaludibacillus neizhouensis</name>
    <dbReference type="NCBI Taxonomy" id="885475"/>
    <lineage>
        <taxon>Bacteria</taxon>
        <taxon>Bacillati</taxon>
        <taxon>Bacillota</taxon>
        <taxon>Bacilli</taxon>
        <taxon>Bacillales</taxon>
        <taxon>Bacillaceae</taxon>
    </lineage>
</organism>
<dbReference type="InterPro" id="IPR003594">
    <property type="entry name" value="HATPase_dom"/>
</dbReference>
<feature type="transmembrane region" description="Helical" evidence="13">
    <location>
        <begin position="35"/>
        <end position="55"/>
    </location>
</feature>
<dbReference type="AlphaFoldDB" id="A0A3A9K408"/>
<evidence type="ECO:0000313" key="16">
    <source>
        <dbReference type="Proteomes" id="UP000281498"/>
    </source>
</evidence>
<evidence type="ECO:0000256" key="12">
    <source>
        <dbReference type="ARBA" id="ARBA00023136"/>
    </source>
</evidence>
<evidence type="ECO:0000256" key="11">
    <source>
        <dbReference type="ARBA" id="ARBA00023012"/>
    </source>
</evidence>
<dbReference type="GO" id="GO:0005524">
    <property type="term" value="F:ATP binding"/>
    <property type="evidence" value="ECO:0007669"/>
    <property type="project" value="UniProtKB-KW"/>
</dbReference>
<dbReference type="SUPFAM" id="SSF55874">
    <property type="entry name" value="ATPase domain of HSP90 chaperone/DNA topoisomerase II/histidine kinase"/>
    <property type="match status" value="1"/>
</dbReference>
<keyword evidence="12 13" id="KW-0472">Membrane</keyword>
<dbReference type="RefSeq" id="WP_110938130.1">
    <property type="nucleotide sequence ID" value="NZ_KZ614147.1"/>
</dbReference>
<dbReference type="Proteomes" id="UP000281498">
    <property type="component" value="Unassembled WGS sequence"/>
</dbReference>
<proteinExistence type="predicted"/>
<dbReference type="GO" id="GO:0016036">
    <property type="term" value="P:cellular response to phosphate starvation"/>
    <property type="evidence" value="ECO:0007669"/>
    <property type="project" value="TreeGrafter"/>
</dbReference>
<comment type="subcellular location">
    <subcellularLocation>
        <location evidence="2">Cell membrane</location>
        <topology evidence="2">Multi-pass membrane protein</topology>
    </subcellularLocation>
</comment>
<dbReference type="Pfam" id="PF02518">
    <property type="entry name" value="HATPase_c"/>
    <property type="match status" value="1"/>
</dbReference>
<keyword evidence="16" id="KW-1185">Reference proteome</keyword>
<dbReference type="InterPro" id="IPR005467">
    <property type="entry name" value="His_kinase_dom"/>
</dbReference>
<evidence type="ECO:0000256" key="13">
    <source>
        <dbReference type="SAM" id="Phobius"/>
    </source>
</evidence>
<evidence type="ECO:0000313" key="15">
    <source>
        <dbReference type="EMBL" id="RKL66058.1"/>
    </source>
</evidence>
<dbReference type="GO" id="GO:0000155">
    <property type="term" value="F:phosphorelay sensor kinase activity"/>
    <property type="evidence" value="ECO:0007669"/>
    <property type="project" value="TreeGrafter"/>
</dbReference>
<dbReference type="OrthoDB" id="9780487at2"/>
<keyword evidence="4" id="KW-1003">Cell membrane</keyword>
<dbReference type="Gene3D" id="3.30.565.10">
    <property type="entry name" value="Histidine kinase-like ATPase, C-terminal domain"/>
    <property type="match status" value="1"/>
</dbReference>
<name>A0A3A9K408_9BACI</name>
<comment type="caution">
    <text evidence="15">The sequence shown here is derived from an EMBL/GenBank/DDBJ whole genome shotgun (WGS) entry which is preliminary data.</text>
</comment>
<evidence type="ECO:0000256" key="1">
    <source>
        <dbReference type="ARBA" id="ARBA00000085"/>
    </source>
</evidence>
<dbReference type="SMART" id="SM00387">
    <property type="entry name" value="HATPase_c"/>
    <property type="match status" value="1"/>
</dbReference>
<dbReference type="EMBL" id="PDOE01000009">
    <property type="protein sequence ID" value="RKL66058.1"/>
    <property type="molecule type" value="Genomic_DNA"/>
</dbReference>
<dbReference type="GO" id="GO:0004721">
    <property type="term" value="F:phosphoprotein phosphatase activity"/>
    <property type="evidence" value="ECO:0007669"/>
    <property type="project" value="TreeGrafter"/>
</dbReference>
<sequence length="334" mass="39130">MIKQYLMERLSWIILFLSLQLLLCFVAYLDPTIPVASILYIIFLSLLIFSIFLVIRYHRETTFYTRLLDQDNDLDLTQIADPRTPFEQIVSDSIIGQTEQLKQLSSHNLLTLEQERDDMLAWIHEVKTPLTTMHLMIDRIEDKTIKRHLSFEWLRIHLLLDQQLHQKRIPFIENDLYMEVTNIESLFYAEIKTLQSWCIQKGIGFDFQLEKTKVLSDGKWLAFILRQLLTNSIKYSNGSDILVKSFQQEDHIILEVKDFGRGIAQKDIPRIFDKGFTSTVDHYDNAASGMGLYLTKKIAQSLLIKIEVYSEFERGTTFTLTFPKINEFLDTTGM</sequence>
<keyword evidence="11" id="KW-0902">Two-component regulatory system</keyword>
<dbReference type="PANTHER" id="PTHR45453:SF2">
    <property type="entry name" value="HISTIDINE KINASE"/>
    <property type="match status" value="1"/>
</dbReference>
<feature type="domain" description="Histidine kinase" evidence="14">
    <location>
        <begin position="121"/>
        <end position="326"/>
    </location>
</feature>
<keyword evidence="10 13" id="KW-1133">Transmembrane helix</keyword>
<evidence type="ECO:0000256" key="8">
    <source>
        <dbReference type="ARBA" id="ARBA00022777"/>
    </source>
</evidence>
<evidence type="ECO:0000256" key="7">
    <source>
        <dbReference type="ARBA" id="ARBA00022741"/>
    </source>
</evidence>
<comment type="catalytic activity">
    <reaction evidence="1">
        <text>ATP + protein L-histidine = ADP + protein N-phospho-L-histidine.</text>
        <dbReference type="EC" id="2.7.13.3"/>
    </reaction>
</comment>
<gene>
    <name evidence="15" type="ORF">CR203_17345</name>
</gene>
<dbReference type="EC" id="2.7.13.3" evidence="3"/>